<evidence type="ECO:0000313" key="2">
    <source>
        <dbReference type="EMBL" id="HGW94544.1"/>
    </source>
</evidence>
<keyword evidence="1" id="KW-0812">Transmembrane</keyword>
<gene>
    <name evidence="2" type="ORF">ENR47_09715</name>
</gene>
<dbReference type="PANTHER" id="PTHR39165">
    <property type="entry name" value="IG HYPOTHETICAL 17883"/>
    <property type="match status" value="1"/>
</dbReference>
<feature type="transmembrane region" description="Helical" evidence="1">
    <location>
        <begin position="7"/>
        <end position="40"/>
    </location>
</feature>
<organism evidence="2">
    <name type="scientific">Oscillatoriales cyanobacterium SpSt-402</name>
    <dbReference type="NCBI Taxonomy" id="2282168"/>
    <lineage>
        <taxon>Bacteria</taxon>
        <taxon>Bacillati</taxon>
        <taxon>Cyanobacteriota</taxon>
        <taxon>Cyanophyceae</taxon>
        <taxon>Oscillatoriophycideae</taxon>
        <taxon>Oscillatoriales</taxon>
    </lineage>
</organism>
<name>A0A832H2R3_9CYAN</name>
<reference evidence="2" key="1">
    <citation type="journal article" date="2020" name="mSystems">
        <title>Genome- and Community-Level Interaction Insights into Carbon Utilization and Element Cycling Functions of Hydrothermarchaeota in Hydrothermal Sediment.</title>
        <authorList>
            <person name="Zhou Z."/>
            <person name="Liu Y."/>
            <person name="Xu W."/>
            <person name="Pan J."/>
            <person name="Luo Z.H."/>
            <person name="Li M."/>
        </authorList>
    </citation>
    <scope>NUCLEOTIDE SEQUENCE [LARGE SCALE GENOMIC DNA]</scope>
    <source>
        <strain evidence="2">SpSt-402</strain>
    </source>
</reference>
<protein>
    <submittedName>
        <fullName evidence="2">DUF456 family protein</fullName>
    </submittedName>
</protein>
<dbReference type="AlphaFoldDB" id="A0A832H2R3"/>
<sequence>MLTLYWILIAVMVVGIIGAVVPAIPGISLIAGSAIVWAIATGFPQSALIPMVVAIVILLLSIGIDFLAGYLGAKQAGASKWGQIGAVVGLILGMLGFLPVVPLGGPLGPLLGILLGSAIGAIVGELLYRRDLRIAVKAALGIVVGTVVGNLIQGILAFATVVVFLVFTWPYR</sequence>
<keyword evidence="1" id="KW-0472">Membrane</keyword>
<proteinExistence type="predicted"/>
<evidence type="ECO:0000256" key="1">
    <source>
        <dbReference type="SAM" id="Phobius"/>
    </source>
</evidence>
<feature type="transmembrane region" description="Helical" evidence="1">
    <location>
        <begin position="107"/>
        <end position="128"/>
    </location>
</feature>
<dbReference type="Pfam" id="PF04306">
    <property type="entry name" value="DUF456"/>
    <property type="match status" value="1"/>
</dbReference>
<keyword evidence="1" id="KW-1133">Transmembrane helix</keyword>
<feature type="transmembrane region" description="Helical" evidence="1">
    <location>
        <begin position="140"/>
        <end position="167"/>
    </location>
</feature>
<dbReference type="InterPro" id="IPR007403">
    <property type="entry name" value="DUF456"/>
</dbReference>
<dbReference type="PANTHER" id="PTHR39165:SF1">
    <property type="entry name" value="DUF456 DOMAIN-CONTAINING PROTEIN"/>
    <property type="match status" value="1"/>
</dbReference>
<comment type="caution">
    <text evidence="2">The sequence shown here is derived from an EMBL/GenBank/DDBJ whole genome shotgun (WGS) entry which is preliminary data.</text>
</comment>
<accession>A0A832H2R3</accession>
<feature type="transmembrane region" description="Helical" evidence="1">
    <location>
        <begin position="46"/>
        <end position="72"/>
    </location>
</feature>
<feature type="transmembrane region" description="Helical" evidence="1">
    <location>
        <begin position="84"/>
        <end position="101"/>
    </location>
</feature>
<dbReference type="EMBL" id="DSRD01000607">
    <property type="protein sequence ID" value="HGW94544.1"/>
    <property type="molecule type" value="Genomic_DNA"/>
</dbReference>